<dbReference type="VEuPathDB" id="ToxoDB:ENH_00026040"/>
<keyword evidence="3" id="KW-1185">Reference proteome</keyword>
<dbReference type="GeneID" id="25472773"/>
<reference evidence="2" key="2">
    <citation type="submission" date="2013-10" db="EMBL/GenBank/DDBJ databases">
        <authorList>
            <person name="Aslett M."/>
        </authorList>
    </citation>
    <scope>NUCLEOTIDE SEQUENCE [LARGE SCALE GENOMIC DNA]</scope>
    <source>
        <strain evidence="2">Houghton</strain>
    </source>
</reference>
<gene>
    <name evidence="2" type="ORF">ENH_00026040</name>
</gene>
<dbReference type="AlphaFoldDB" id="U6MW54"/>
<dbReference type="Proteomes" id="UP000030754">
    <property type="component" value="Unassembled WGS sequence"/>
</dbReference>
<protein>
    <submittedName>
        <fullName evidence="2">Uncharacterized protein</fullName>
    </submittedName>
</protein>
<reference evidence="2" key="1">
    <citation type="submission" date="2013-10" db="EMBL/GenBank/DDBJ databases">
        <title>Genomic analysis of the causative agents of coccidiosis in chickens.</title>
        <authorList>
            <person name="Reid A.J."/>
            <person name="Blake D."/>
            <person name="Billington K."/>
            <person name="Browne H."/>
            <person name="Dunn M."/>
            <person name="Hung S."/>
            <person name="Kawahara F."/>
            <person name="Miranda-Saavedra D."/>
            <person name="Mourier T."/>
            <person name="Nagra H."/>
            <person name="Otto T.D."/>
            <person name="Rawlings N."/>
            <person name="Sanchez A."/>
            <person name="Sanders M."/>
            <person name="Subramaniam C."/>
            <person name="Tay Y."/>
            <person name="Dear P."/>
            <person name="Doerig C."/>
            <person name="Gruber A."/>
            <person name="Parkinson J."/>
            <person name="Shirley M."/>
            <person name="Wan K.L."/>
            <person name="Berriman M."/>
            <person name="Tomley F."/>
            <person name="Pain A."/>
        </authorList>
    </citation>
    <scope>NUCLEOTIDE SEQUENCE [LARGE SCALE GENOMIC DNA]</scope>
    <source>
        <strain evidence="2">Houghton</strain>
    </source>
</reference>
<evidence type="ECO:0000313" key="3">
    <source>
        <dbReference type="Proteomes" id="UP000030754"/>
    </source>
</evidence>
<sequence length="181" mass="20290">MAAEMQKSKNENGGKRLEVYRQLAAKCSLWPPGASQGAPQQQLLQQQQLQQQQQRDPPQLQQQQQQQQLPRQAPPGSSRASSFLSKKDEALLRRLLAKHPEADPRYRSTGGPALLQPLQPLQQAISLSVAKHFAAKASKAFLEELPLLFAAHGWQPPPEHRALLQQQQQQQQQAQGHKRDG</sequence>
<proteinExistence type="predicted"/>
<feature type="compositionally biased region" description="Low complexity" evidence="1">
    <location>
        <begin position="39"/>
        <end position="71"/>
    </location>
</feature>
<feature type="compositionally biased region" description="Basic and acidic residues" evidence="1">
    <location>
        <begin position="85"/>
        <end position="106"/>
    </location>
</feature>
<evidence type="ECO:0000313" key="2">
    <source>
        <dbReference type="EMBL" id="CDJ66719.1"/>
    </source>
</evidence>
<feature type="compositionally biased region" description="Low complexity" evidence="1">
    <location>
        <begin position="163"/>
        <end position="175"/>
    </location>
</feature>
<evidence type="ECO:0000256" key="1">
    <source>
        <dbReference type="SAM" id="MobiDB-lite"/>
    </source>
</evidence>
<name>U6MW54_9EIME</name>
<dbReference type="OrthoDB" id="347158at2759"/>
<feature type="region of interest" description="Disordered" evidence="1">
    <location>
        <begin position="153"/>
        <end position="181"/>
    </location>
</feature>
<accession>U6MW54</accession>
<organism evidence="2 3">
    <name type="scientific">Eimeria necatrix</name>
    <dbReference type="NCBI Taxonomy" id="51315"/>
    <lineage>
        <taxon>Eukaryota</taxon>
        <taxon>Sar</taxon>
        <taxon>Alveolata</taxon>
        <taxon>Apicomplexa</taxon>
        <taxon>Conoidasida</taxon>
        <taxon>Coccidia</taxon>
        <taxon>Eucoccidiorida</taxon>
        <taxon>Eimeriorina</taxon>
        <taxon>Eimeriidae</taxon>
        <taxon>Eimeria</taxon>
    </lineage>
</organism>
<dbReference type="RefSeq" id="XP_013435186.1">
    <property type="nucleotide sequence ID" value="XM_013579732.1"/>
</dbReference>
<feature type="region of interest" description="Disordered" evidence="1">
    <location>
        <begin position="29"/>
        <end position="114"/>
    </location>
</feature>
<dbReference type="EMBL" id="HG723770">
    <property type="protein sequence ID" value="CDJ66719.1"/>
    <property type="molecule type" value="Genomic_DNA"/>
</dbReference>